<protein>
    <recommendedName>
        <fullName evidence="5">Thioredoxin-like protein</fullName>
    </recommendedName>
</protein>
<evidence type="ECO:0008006" key="5">
    <source>
        <dbReference type="Google" id="ProtNLM"/>
    </source>
</evidence>
<dbReference type="Gene3D" id="3.40.30.10">
    <property type="entry name" value="Glutaredoxin"/>
    <property type="match status" value="1"/>
</dbReference>
<dbReference type="SUPFAM" id="SSF52833">
    <property type="entry name" value="Thioredoxin-like"/>
    <property type="match status" value="1"/>
</dbReference>
<feature type="compositionally biased region" description="Low complexity" evidence="2">
    <location>
        <begin position="203"/>
        <end position="226"/>
    </location>
</feature>
<feature type="compositionally biased region" description="Polar residues" evidence="2">
    <location>
        <begin position="265"/>
        <end position="274"/>
    </location>
</feature>
<dbReference type="EMBL" id="MU860173">
    <property type="protein sequence ID" value="KAK4236755.1"/>
    <property type="molecule type" value="Genomic_DNA"/>
</dbReference>
<feature type="compositionally biased region" description="Low complexity" evidence="2">
    <location>
        <begin position="237"/>
        <end position="247"/>
    </location>
</feature>
<dbReference type="AlphaFoldDB" id="A0AAN7C7Q8"/>
<comment type="caution">
    <text evidence="3">The sequence shown here is derived from an EMBL/GenBank/DDBJ whole genome shotgun (WGS) entry which is preliminary data.</text>
</comment>
<evidence type="ECO:0000256" key="2">
    <source>
        <dbReference type="SAM" id="MobiDB-lite"/>
    </source>
</evidence>
<dbReference type="Proteomes" id="UP001303760">
    <property type="component" value="Unassembled WGS sequence"/>
</dbReference>
<evidence type="ECO:0000313" key="4">
    <source>
        <dbReference type="Proteomes" id="UP001303760"/>
    </source>
</evidence>
<organism evidence="3 4">
    <name type="scientific">Achaetomium macrosporum</name>
    <dbReference type="NCBI Taxonomy" id="79813"/>
    <lineage>
        <taxon>Eukaryota</taxon>
        <taxon>Fungi</taxon>
        <taxon>Dikarya</taxon>
        <taxon>Ascomycota</taxon>
        <taxon>Pezizomycotina</taxon>
        <taxon>Sordariomycetes</taxon>
        <taxon>Sordariomycetidae</taxon>
        <taxon>Sordariales</taxon>
        <taxon>Chaetomiaceae</taxon>
        <taxon>Achaetomium</taxon>
    </lineage>
</organism>
<feature type="compositionally biased region" description="Acidic residues" evidence="2">
    <location>
        <begin position="307"/>
        <end position="333"/>
    </location>
</feature>
<feature type="region of interest" description="Disordered" evidence="2">
    <location>
        <begin position="118"/>
        <end position="162"/>
    </location>
</feature>
<proteinExistence type="inferred from homology"/>
<keyword evidence="4" id="KW-1185">Reference proteome</keyword>
<dbReference type="PANTHER" id="PTHR12232">
    <property type="entry name" value="SH3 DOMAIN-BINDING GLUTAMIC ACID-RICH-LIKE PROTEIN"/>
    <property type="match status" value="1"/>
</dbReference>
<dbReference type="Pfam" id="PF04908">
    <property type="entry name" value="SH3BGR"/>
    <property type="match status" value="1"/>
</dbReference>
<dbReference type="InterPro" id="IPR051033">
    <property type="entry name" value="SH3BGR"/>
</dbReference>
<gene>
    <name evidence="3" type="ORF">C8A03DRAFT_16622</name>
</gene>
<feature type="compositionally biased region" description="Basic and acidic residues" evidence="2">
    <location>
        <begin position="227"/>
        <end position="236"/>
    </location>
</feature>
<dbReference type="GO" id="GO:0005737">
    <property type="term" value="C:cytoplasm"/>
    <property type="evidence" value="ECO:0007669"/>
    <property type="project" value="TreeGrafter"/>
</dbReference>
<dbReference type="InterPro" id="IPR006993">
    <property type="entry name" value="Glut_rich_SH3-bd"/>
</dbReference>
<dbReference type="PANTHER" id="PTHR12232:SF0">
    <property type="entry name" value="THIOREDOXIN DOMAIN-CONTAINING PROTEIN"/>
    <property type="match status" value="1"/>
</dbReference>
<feature type="region of interest" description="Disordered" evidence="2">
    <location>
        <begin position="194"/>
        <end position="339"/>
    </location>
</feature>
<evidence type="ECO:0000313" key="3">
    <source>
        <dbReference type="EMBL" id="KAK4236755.1"/>
    </source>
</evidence>
<comment type="similarity">
    <text evidence="1">Belongs to the SH3BGR family.</text>
</comment>
<reference evidence="3" key="1">
    <citation type="journal article" date="2023" name="Mol. Phylogenet. Evol.">
        <title>Genome-scale phylogeny and comparative genomics of the fungal order Sordariales.</title>
        <authorList>
            <person name="Hensen N."/>
            <person name="Bonometti L."/>
            <person name="Westerberg I."/>
            <person name="Brannstrom I.O."/>
            <person name="Guillou S."/>
            <person name="Cros-Aarteil S."/>
            <person name="Calhoun S."/>
            <person name="Haridas S."/>
            <person name="Kuo A."/>
            <person name="Mondo S."/>
            <person name="Pangilinan J."/>
            <person name="Riley R."/>
            <person name="LaButti K."/>
            <person name="Andreopoulos B."/>
            <person name="Lipzen A."/>
            <person name="Chen C."/>
            <person name="Yan M."/>
            <person name="Daum C."/>
            <person name="Ng V."/>
            <person name="Clum A."/>
            <person name="Steindorff A."/>
            <person name="Ohm R.A."/>
            <person name="Martin F."/>
            <person name="Silar P."/>
            <person name="Natvig D.O."/>
            <person name="Lalanne C."/>
            <person name="Gautier V."/>
            <person name="Ament-Velasquez S.L."/>
            <person name="Kruys A."/>
            <person name="Hutchinson M.I."/>
            <person name="Powell A.J."/>
            <person name="Barry K."/>
            <person name="Miller A.N."/>
            <person name="Grigoriev I.V."/>
            <person name="Debuchy R."/>
            <person name="Gladieux P."/>
            <person name="Hiltunen Thoren M."/>
            <person name="Johannesson H."/>
        </authorList>
    </citation>
    <scope>NUCLEOTIDE SEQUENCE</scope>
    <source>
        <strain evidence="3">CBS 532.94</strain>
    </source>
</reference>
<dbReference type="InterPro" id="IPR036249">
    <property type="entry name" value="Thioredoxin-like_sf"/>
</dbReference>
<accession>A0AAN7C7Q8</accession>
<feature type="compositionally biased region" description="Pro residues" evidence="2">
    <location>
        <begin position="135"/>
        <end position="151"/>
    </location>
</feature>
<reference evidence="3" key="2">
    <citation type="submission" date="2023-05" db="EMBL/GenBank/DDBJ databases">
        <authorList>
            <consortium name="Lawrence Berkeley National Laboratory"/>
            <person name="Steindorff A."/>
            <person name="Hensen N."/>
            <person name="Bonometti L."/>
            <person name="Westerberg I."/>
            <person name="Brannstrom I.O."/>
            <person name="Guillou S."/>
            <person name="Cros-Aarteil S."/>
            <person name="Calhoun S."/>
            <person name="Haridas S."/>
            <person name="Kuo A."/>
            <person name="Mondo S."/>
            <person name="Pangilinan J."/>
            <person name="Riley R."/>
            <person name="Labutti K."/>
            <person name="Andreopoulos B."/>
            <person name="Lipzen A."/>
            <person name="Chen C."/>
            <person name="Yanf M."/>
            <person name="Daum C."/>
            <person name="Ng V."/>
            <person name="Clum A."/>
            <person name="Ohm R."/>
            <person name="Martin F."/>
            <person name="Silar P."/>
            <person name="Natvig D."/>
            <person name="Lalanne C."/>
            <person name="Gautier V."/>
            <person name="Ament-Velasquez S.L."/>
            <person name="Kruys A."/>
            <person name="Hutchinson M.I."/>
            <person name="Powell A.J."/>
            <person name="Barry K."/>
            <person name="Miller A.N."/>
            <person name="Grigoriev I.V."/>
            <person name="Debuchy R."/>
            <person name="Gladieux P."/>
            <person name="Thoren M.H."/>
            <person name="Johannesson H."/>
        </authorList>
    </citation>
    <scope>NUCLEOTIDE SEQUENCE</scope>
    <source>
        <strain evidence="3">CBS 532.94</strain>
    </source>
</reference>
<evidence type="ECO:0000256" key="1">
    <source>
        <dbReference type="ARBA" id="ARBA00007764"/>
    </source>
</evidence>
<name>A0AAN7C7Q8_9PEZI</name>
<sequence length="339" mass="35797">MTSEASESKSYSTDPALYIYTSLTAGSSHIVTATSRLETILRANRVPFKAIDIATDEKARMLWGRRAGKDASGRQRKLPGLVQMGMVLGDLVEIEEWNEYGELKDHVTFYYDEFTQPSISQAPKPPPAAAAAAPPAKPAAPPAAPPAPAPAPKSTAEKVAEAASTAANKVTLPVRSIAEEAAAKAKQVHLQSLRDKVYGKGGSSSTPATTTTTPDSSSSTKTPTEPTSKDKDDKPTETAPAPAAAHAGLQSPTSSGWKAPPSEALTIQSPTTTGWRPAEPAVTELHGAPLASASAEEITAVERAEMIPEEPEKEEEESEEEDDDEQGDGEEEKEAVKKE</sequence>